<dbReference type="Gene3D" id="3.40.50.2000">
    <property type="entry name" value="Glycogen Phosphorylase B"/>
    <property type="match status" value="1"/>
</dbReference>
<organism evidence="1 2">
    <name type="scientific">Pseudoleptotrichia goodfellowii</name>
    <dbReference type="NCBI Taxonomy" id="157692"/>
    <lineage>
        <taxon>Bacteria</taxon>
        <taxon>Fusobacteriati</taxon>
        <taxon>Fusobacteriota</taxon>
        <taxon>Fusobacteriia</taxon>
        <taxon>Fusobacteriales</taxon>
        <taxon>Leptotrichiaceae</taxon>
        <taxon>Pseudoleptotrichia</taxon>
    </lineage>
</organism>
<dbReference type="STRING" id="714315.GCA_000516535_02259"/>
<name>A0A510JHA3_9FUSO</name>
<dbReference type="Proteomes" id="UP000321606">
    <property type="component" value="Chromosome"/>
</dbReference>
<dbReference type="OrthoDB" id="5443996at2"/>
<proteinExistence type="predicted"/>
<accession>A0A510JHA3</accession>
<protein>
    <recommendedName>
        <fullName evidence="3">Glycosyltransferase, group 1 family protein</fullName>
    </recommendedName>
</protein>
<gene>
    <name evidence="1" type="ORF">JCM16774_2265</name>
</gene>
<reference evidence="1 2" key="1">
    <citation type="submission" date="2019-07" db="EMBL/GenBank/DDBJ databases">
        <title>Complete Genome Sequence of Leptotrichia goodfellowii Strain JCM 16774.</title>
        <authorList>
            <person name="Watanabe S."/>
            <person name="Cui L."/>
        </authorList>
    </citation>
    <scope>NUCLEOTIDE SEQUENCE [LARGE SCALE GENOMIC DNA]</scope>
    <source>
        <strain evidence="1 2">JCM16774</strain>
    </source>
</reference>
<dbReference type="EMBL" id="AP019822">
    <property type="protein sequence ID" value="BBM37303.1"/>
    <property type="molecule type" value="Genomic_DNA"/>
</dbReference>
<dbReference type="KEGG" id="lgo:JCM16774_2265"/>
<evidence type="ECO:0000313" key="2">
    <source>
        <dbReference type="Proteomes" id="UP000321606"/>
    </source>
</evidence>
<evidence type="ECO:0008006" key="3">
    <source>
        <dbReference type="Google" id="ProtNLM"/>
    </source>
</evidence>
<dbReference type="AlphaFoldDB" id="A0A510JHA3"/>
<dbReference type="RefSeq" id="WP_026738357.1">
    <property type="nucleotide sequence ID" value="NZ_AP019822.1"/>
</dbReference>
<dbReference type="SUPFAM" id="SSF53756">
    <property type="entry name" value="UDP-Glycosyltransferase/glycogen phosphorylase"/>
    <property type="match status" value="1"/>
</dbReference>
<sequence length="429" mass="50138">MKKLAIISSYNESCGNASYTEVLRQGFSKYYEVDVLPLQIDLLSSNNSNIKKIADKHIDEIAESLKKYDYVNIQFEAGLYGNTKGDICRRVKKLIETSNNLIVTMHRVDLPKAMFSLKTLKILFSSKNIVENMRRIKNEIYFKQLYKDVIKLIKIHSKKYNSNIIVHTKKDKKNIERFFDFNNVYDFPLTFLDEKARLRKRNDSEVEKFKEKYDLEKNDKTIGIFGYISEYKGHETIIKALPYLPDNYKLLIFGSQHPMSILEYCPCDGYLAKLMHIIETIDEKKKEEGKEKIFKDSISMKFEENKKENSLSGRVRFLGNLNDDDFLDALYCCDFAVLPYLEVNQSGSGIASLVLETKIKSLYSNNKAFTELNKYFPDTFSRFDIGNYIELAGKIRNYKEDYTSKIDECLKIYNLENNIKLHVKIFEGE</sequence>
<evidence type="ECO:0000313" key="1">
    <source>
        <dbReference type="EMBL" id="BBM37303.1"/>
    </source>
</evidence>